<gene>
    <name evidence="1" type="ORF">S03H2_24193</name>
</gene>
<reference evidence="1" key="1">
    <citation type="journal article" date="2014" name="Front. Microbiol.">
        <title>High frequency of phylogenetically diverse reductive dehalogenase-homologous genes in deep subseafloor sedimentary metagenomes.</title>
        <authorList>
            <person name="Kawai M."/>
            <person name="Futagami T."/>
            <person name="Toyoda A."/>
            <person name="Takaki Y."/>
            <person name="Nishi S."/>
            <person name="Hori S."/>
            <person name="Arai W."/>
            <person name="Tsubouchi T."/>
            <person name="Morono Y."/>
            <person name="Uchiyama I."/>
            <person name="Ito T."/>
            <person name="Fujiyama A."/>
            <person name="Inagaki F."/>
            <person name="Takami H."/>
        </authorList>
    </citation>
    <scope>NUCLEOTIDE SEQUENCE</scope>
    <source>
        <strain evidence="1">Expedition CK06-06</strain>
    </source>
</reference>
<evidence type="ECO:0000313" key="1">
    <source>
        <dbReference type="EMBL" id="GAH36109.1"/>
    </source>
</evidence>
<comment type="caution">
    <text evidence="1">The sequence shown here is derived from an EMBL/GenBank/DDBJ whole genome shotgun (WGS) entry which is preliminary data.</text>
</comment>
<dbReference type="Pfam" id="PF17132">
    <property type="entry name" value="Glyco_hydro_106"/>
    <property type="match status" value="1"/>
</dbReference>
<sequence length="195" mass="21919">MKFNKKIIVTIAVILSVQLLSCTQKEKEVSYFDTNAEINYKSLKAGFYNVPQEAKMRTWWFWMNGTATKKSITQDLEAMKANGMAGAIVIDNGGDYAPIGPVFMTDEWKELFAHVIKEADRLGIEISINIQSGAGDPGNPNIEEDNGLKKVTWSEQKVTGQKKIEIELPMPPNQIFYKDITVQAIKTLQSDIQKD</sequence>
<feature type="non-terminal residue" evidence="1">
    <location>
        <position position="195"/>
    </location>
</feature>
<dbReference type="AlphaFoldDB" id="X1G3G2"/>
<protein>
    <submittedName>
        <fullName evidence="1">Uncharacterized protein</fullName>
    </submittedName>
</protein>
<proteinExistence type="predicted"/>
<accession>X1G3G2</accession>
<name>X1G3G2_9ZZZZ</name>
<organism evidence="1">
    <name type="scientific">marine sediment metagenome</name>
    <dbReference type="NCBI Taxonomy" id="412755"/>
    <lineage>
        <taxon>unclassified sequences</taxon>
        <taxon>metagenomes</taxon>
        <taxon>ecological metagenomes</taxon>
    </lineage>
</organism>
<dbReference type="EMBL" id="BARU01013374">
    <property type="protein sequence ID" value="GAH36109.1"/>
    <property type="molecule type" value="Genomic_DNA"/>
</dbReference>